<dbReference type="SUPFAM" id="SSF53474">
    <property type="entry name" value="alpha/beta-Hydrolases"/>
    <property type="match status" value="1"/>
</dbReference>
<keyword evidence="2" id="KW-0378">Hydrolase</keyword>
<feature type="domain" description="AB hydrolase-1" evidence="1">
    <location>
        <begin position="31"/>
        <end position="283"/>
    </location>
</feature>
<evidence type="ECO:0000313" key="2">
    <source>
        <dbReference type="EMBL" id="MBH5388545.1"/>
    </source>
</evidence>
<dbReference type="Pfam" id="PF12697">
    <property type="entry name" value="Abhydrolase_6"/>
    <property type="match status" value="1"/>
</dbReference>
<name>A0ABS0P649_9BRAD</name>
<accession>A0ABS0P649</accession>
<comment type="caution">
    <text evidence="2">The sequence shown here is derived from an EMBL/GenBank/DDBJ whole genome shotgun (WGS) entry which is preliminary data.</text>
</comment>
<dbReference type="Gene3D" id="3.40.50.1820">
    <property type="entry name" value="alpha/beta hydrolase"/>
    <property type="match status" value="1"/>
</dbReference>
<gene>
    <name evidence="2" type="ORF">H1B27_19975</name>
</gene>
<dbReference type="InterPro" id="IPR000073">
    <property type="entry name" value="AB_hydrolase_1"/>
</dbReference>
<sequence length="293" mass="32238">MIQMQSAQLSWTWRGKSIDLNFDTCGQGPTVLLLPALSSISSRHEMWPLQERLSSHYRTVSVDWPGFGDQPRPAIDWTPDAYSTFLEHVLDTIAPHPRAVIAAGHGATYALAHACSRTGSFARLVLLAPTWRGPLPTMMNGRRPFLDRLCKAVDLPVVGPVLYKLNVNRLVVRFMAAGHVYADPAWLTGERLRDKLAVTRAAGARYASIRFVTGKLDPLETREQFLALARRAGIPMLMVYGNQTPPRSRAEMEAIAKVDTIQSSCLPEGKLSLHEEFAAEVADAVAPFLAAGP</sequence>
<proteinExistence type="predicted"/>
<reference evidence="2 3" key="1">
    <citation type="submission" date="2020-07" db="EMBL/GenBank/DDBJ databases">
        <title>Bradyrhizobium diversity isolated from nodules of indigenous legumes of Western Australia.</title>
        <authorList>
            <person name="Klepa M.S."/>
        </authorList>
    </citation>
    <scope>NUCLEOTIDE SEQUENCE [LARGE SCALE GENOMIC DNA]</scope>
    <source>
        <strain evidence="2 3">CNPSo 4019</strain>
    </source>
</reference>
<dbReference type="RefSeq" id="WP_197967228.1">
    <property type="nucleotide sequence ID" value="NZ_JACEGD010000017.1"/>
</dbReference>
<organism evidence="2 3">
    <name type="scientific">Bradyrhizobium diversitatis</name>
    <dbReference type="NCBI Taxonomy" id="2755406"/>
    <lineage>
        <taxon>Bacteria</taxon>
        <taxon>Pseudomonadati</taxon>
        <taxon>Pseudomonadota</taxon>
        <taxon>Alphaproteobacteria</taxon>
        <taxon>Hyphomicrobiales</taxon>
        <taxon>Nitrobacteraceae</taxon>
        <taxon>Bradyrhizobium</taxon>
    </lineage>
</organism>
<dbReference type="PANTHER" id="PTHR47914">
    <property type="entry name" value="ALPHA/BETA-HYDROLASES SUPERFAMILY PROTEIN"/>
    <property type="match status" value="1"/>
</dbReference>
<dbReference type="EMBL" id="JACEGD010000017">
    <property type="protein sequence ID" value="MBH5388545.1"/>
    <property type="molecule type" value="Genomic_DNA"/>
</dbReference>
<dbReference type="InterPro" id="IPR029058">
    <property type="entry name" value="AB_hydrolase_fold"/>
</dbReference>
<evidence type="ECO:0000259" key="1">
    <source>
        <dbReference type="Pfam" id="PF12697"/>
    </source>
</evidence>
<protein>
    <submittedName>
        <fullName evidence="2">Alpha/beta hydrolase</fullName>
    </submittedName>
</protein>
<dbReference type="Proteomes" id="UP001194539">
    <property type="component" value="Unassembled WGS sequence"/>
</dbReference>
<dbReference type="GO" id="GO:0016787">
    <property type="term" value="F:hydrolase activity"/>
    <property type="evidence" value="ECO:0007669"/>
    <property type="project" value="UniProtKB-KW"/>
</dbReference>
<keyword evidence="3" id="KW-1185">Reference proteome</keyword>
<dbReference type="PANTHER" id="PTHR47914:SF1">
    <property type="entry name" value="ALPHA_BETA-HYDROLASES SUPERFAMILY PROTEIN"/>
    <property type="match status" value="1"/>
</dbReference>
<evidence type="ECO:0000313" key="3">
    <source>
        <dbReference type="Proteomes" id="UP001194539"/>
    </source>
</evidence>